<dbReference type="InterPro" id="IPR000073">
    <property type="entry name" value="AB_hydrolase_1"/>
</dbReference>
<dbReference type="Proteomes" id="UP001500503">
    <property type="component" value="Unassembled WGS sequence"/>
</dbReference>
<dbReference type="PRINTS" id="PR00111">
    <property type="entry name" value="ABHYDROLASE"/>
</dbReference>
<name>A0ABP8PVT3_9ACTN</name>
<reference evidence="4" key="1">
    <citation type="journal article" date="2019" name="Int. J. Syst. Evol. Microbiol.">
        <title>The Global Catalogue of Microorganisms (GCM) 10K type strain sequencing project: providing services to taxonomists for standard genome sequencing and annotation.</title>
        <authorList>
            <consortium name="The Broad Institute Genomics Platform"/>
            <consortium name="The Broad Institute Genome Sequencing Center for Infectious Disease"/>
            <person name="Wu L."/>
            <person name="Ma J."/>
        </authorList>
    </citation>
    <scope>NUCLEOTIDE SEQUENCE [LARGE SCALE GENOMIC DNA]</scope>
    <source>
        <strain evidence="4">JCM 17933</strain>
    </source>
</reference>
<dbReference type="PANTHER" id="PTHR43798">
    <property type="entry name" value="MONOACYLGLYCEROL LIPASE"/>
    <property type="match status" value="1"/>
</dbReference>
<dbReference type="GO" id="GO:0016787">
    <property type="term" value="F:hydrolase activity"/>
    <property type="evidence" value="ECO:0007669"/>
    <property type="project" value="UniProtKB-KW"/>
</dbReference>
<sequence length="300" mass="32677">MSSAKIGHFTTPAGHAQFERAYEQGMRALPEPADRHDVPTAFGRVRVYRFGDAGGVPLVLLHGRNGTSVMWRPNIAALAERRRVFSVDLLGEPGGSVQTAPVRDAGDQAAWLTETLEELGVQAAHLVGMSMGGWAACNYAVRAPRRVASLTLLDPASTFARIPLGAVLRTIPTLLPFTADRALPRFLAYVDGQGKVDVHDPVARVIAAGMRHYRVALPLPQPFSDDRLRSIRVPSLVVIAGRSVMHDPRRAFRRAQDLMPGVRAELWPEATHAVSGQCAEKVNARILSFVDHLDRDVPAL</sequence>
<accession>A0ABP8PVT3</accession>
<feature type="domain" description="AB hydrolase-1" evidence="2">
    <location>
        <begin position="57"/>
        <end position="164"/>
    </location>
</feature>
<dbReference type="EMBL" id="BAABHF010000019">
    <property type="protein sequence ID" value="GAA4493989.1"/>
    <property type="molecule type" value="Genomic_DNA"/>
</dbReference>
<evidence type="ECO:0000259" key="2">
    <source>
        <dbReference type="Pfam" id="PF00561"/>
    </source>
</evidence>
<keyword evidence="1 3" id="KW-0378">Hydrolase</keyword>
<dbReference type="InterPro" id="IPR029058">
    <property type="entry name" value="AB_hydrolase_fold"/>
</dbReference>
<dbReference type="Gene3D" id="3.40.50.1820">
    <property type="entry name" value="alpha/beta hydrolase"/>
    <property type="match status" value="1"/>
</dbReference>
<gene>
    <name evidence="3" type="ORF">GCM10023191_032370</name>
</gene>
<keyword evidence="4" id="KW-1185">Reference proteome</keyword>
<dbReference type="PANTHER" id="PTHR43798:SF31">
    <property type="entry name" value="AB HYDROLASE SUPERFAMILY PROTEIN YCLE"/>
    <property type="match status" value="1"/>
</dbReference>
<protein>
    <submittedName>
        <fullName evidence="3">Alpha/beta hydrolase</fullName>
    </submittedName>
</protein>
<dbReference type="InterPro" id="IPR050266">
    <property type="entry name" value="AB_hydrolase_sf"/>
</dbReference>
<comment type="caution">
    <text evidence="3">The sequence shown here is derived from an EMBL/GenBank/DDBJ whole genome shotgun (WGS) entry which is preliminary data.</text>
</comment>
<proteinExistence type="predicted"/>
<evidence type="ECO:0000313" key="4">
    <source>
        <dbReference type="Proteomes" id="UP001500503"/>
    </source>
</evidence>
<organism evidence="3 4">
    <name type="scientific">Actinoallomurus oryzae</name>
    <dbReference type="NCBI Taxonomy" id="502180"/>
    <lineage>
        <taxon>Bacteria</taxon>
        <taxon>Bacillati</taxon>
        <taxon>Actinomycetota</taxon>
        <taxon>Actinomycetes</taxon>
        <taxon>Streptosporangiales</taxon>
        <taxon>Thermomonosporaceae</taxon>
        <taxon>Actinoallomurus</taxon>
    </lineage>
</organism>
<evidence type="ECO:0000313" key="3">
    <source>
        <dbReference type="EMBL" id="GAA4493989.1"/>
    </source>
</evidence>
<dbReference type="SUPFAM" id="SSF53474">
    <property type="entry name" value="alpha/beta-Hydrolases"/>
    <property type="match status" value="1"/>
</dbReference>
<dbReference type="RefSeq" id="WP_345464080.1">
    <property type="nucleotide sequence ID" value="NZ_BAABHF010000019.1"/>
</dbReference>
<dbReference type="Pfam" id="PF00561">
    <property type="entry name" value="Abhydrolase_1"/>
    <property type="match status" value="1"/>
</dbReference>
<evidence type="ECO:0000256" key="1">
    <source>
        <dbReference type="ARBA" id="ARBA00022801"/>
    </source>
</evidence>